<dbReference type="Gene3D" id="3.40.50.720">
    <property type="entry name" value="NAD(P)-binding Rossmann-like Domain"/>
    <property type="match status" value="1"/>
</dbReference>
<dbReference type="Proteomes" id="UP001371456">
    <property type="component" value="Unassembled WGS sequence"/>
</dbReference>
<comment type="caution">
    <text evidence="2">The sequence shown here is derived from an EMBL/GenBank/DDBJ whole genome shotgun (WGS) entry which is preliminary data.</text>
</comment>
<dbReference type="Pfam" id="PF08501">
    <property type="entry name" value="Shikimate_dh_N"/>
    <property type="match status" value="1"/>
</dbReference>
<proteinExistence type="predicted"/>
<reference evidence="2 3" key="1">
    <citation type="submission" date="2024-02" db="EMBL/GenBank/DDBJ databases">
        <title>de novo genome assembly of Solanum bulbocastanum strain 11H21.</title>
        <authorList>
            <person name="Hosaka A.J."/>
        </authorList>
    </citation>
    <scope>NUCLEOTIDE SEQUENCE [LARGE SCALE GENOMIC DNA]</scope>
    <source>
        <tissue evidence="2">Young leaves</tissue>
    </source>
</reference>
<gene>
    <name evidence="2" type="ORF">RDI58_017901</name>
</gene>
<organism evidence="2 3">
    <name type="scientific">Solanum bulbocastanum</name>
    <name type="common">Wild potato</name>
    <dbReference type="NCBI Taxonomy" id="147425"/>
    <lineage>
        <taxon>Eukaryota</taxon>
        <taxon>Viridiplantae</taxon>
        <taxon>Streptophyta</taxon>
        <taxon>Embryophyta</taxon>
        <taxon>Tracheophyta</taxon>
        <taxon>Spermatophyta</taxon>
        <taxon>Magnoliopsida</taxon>
        <taxon>eudicotyledons</taxon>
        <taxon>Gunneridae</taxon>
        <taxon>Pentapetalae</taxon>
        <taxon>asterids</taxon>
        <taxon>lamiids</taxon>
        <taxon>Solanales</taxon>
        <taxon>Solanaceae</taxon>
        <taxon>Solanoideae</taxon>
        <taxon>Solaneae</taxon>
        <taxon>Solanum</taxon>
    </lineage>
</organism>
<dbReference type="AlphaFoldDB" id="A0AAN8TIJ5"/>
<dbReference type="GO" id="GO:0009423">
    <property type="term" value="P:chorismate biosynthetic process"/>
    <property type="evidence" value="ECO:0007669"/>
    <property type="project" value="TreeGrafter"/>
</dbReference>
<dbReference type="SUPFAM" id="SSF53223">
    <property type="entry name" value="Aminoacid dehydrogenase-like, N-terminal domain"/>
    <property type="match status" value="1"/>
</dbReference>
<dbReference type="Gene3D" id="3.40.50.10860">
    <property type="entry name" value="Leucine Dehydrogenase, chain A, domain 1"/>
    <property type="match status" value="1"/>
</dbReference>
<dbReference type="InterPro" id="IPR013708">
    <property type="entry name" value="Shikimate_DH-bd_N"/>
</dbReference>
<name>A0AAN8TIJ5_SOLBU</name>
<dbReference type="InterPro" id="IPR022893">
    <property type="entry name" value="Shikimate_DH_fam"/>
</dbReference>
<evidence type="ECO:0000313" key="2">
    <source>
        <dbReference type="EMBL" id="KAK6784446.1"/>
    </source>
</evidence>
<dbReference type="InterPro" id="IPR046346">
    <property type="entry name" value="Aminoacid_DH-like_N_sf"/>
</dbReference>
<keyword evidence="3" id="KW-1185">Reference proteome</keyword>
<dbReference type="PANTHER" id="PTHR21089:SF1">
    <property type="entry name" value="BIFUNCTIONAL 3-DEHYDROQUINATE DEHYDRATASE_SHIKIMATE DEHYDROGENASE, CHLOROPLASTIC"/>
    <property type="match status" value="1"/>
</dbReference>
<feature type="domain" description="Shikimate dehydrogenase substrate binding N-terminal" evidence="1">
    <location>
        <begin position="25"/>
        <end position="64"/>
    </location>
</feature>
<evidence type="ECO:0000313" key="3">
    <source>
        <dbReference type="Proteomes" id="UP001371456"/>
    </source>
</evidence>
<protein>
    <recommendedName>
        <fullName evidence="1">Shikimate dehydrogenase substrate binding N-terminal domain-containing protein</fullName>
    </recommendedName>
</protein>
<sequence>MVMGDKGLMSRILCPNFSGYLTFGTLEGLEFASFSCTIPHKEAALDCCTEIDPTAKAIRVVNCIINRPDGKLLVAIQTISVQYPLLKKDCSQPSVSRPPWLVNCLWSFVLVEVKRQLLMVQRKKRARVVIANRTYVGAKALSLHNLSDFHPENDMILANTTSIGMQPKVDDTLISKSAQLMKGNNLEDFEYEIVEIMGVSDNYVDVKFLVLVKGFKSVYIARVEEEEDDKVVKIYVSEHLRLIKFLLFA</sequence>
<dbReference type="PANTHER" id="PTHR21089">
    <property type="entry name" value="SHIKIMATE DEHYDROGENASE"/>
    <property type="match status" value="1"/>
</dbReference>
<dbReference type="GO" id="GO:0004764">
    <property type="term" value="F:shikimate 3-dehydrogenase (NADP+) activity"/>
    <property type="evidence" value="ECO:0007669"/>
    <property type="project" value="InterPro"/>
</dbReference>
<evidence type="ECO:0000259" key="1">
    <source>
        <dbReference type="Pfam" id="PF08501"/>
    </source>
</evidence>
<accession>A0AAN8TIJ5</accession>
<dbReference type="EMBL" id="JBANQN010000007">
    <property type="protein sequence ID" value="KAK6784446.1"/>
    <property type="molecule type" value="Genomic_DNA"/>
</dbReference>
<dbReference type="GO" id="GO:0019632">
    <property type="term" value="P:shikimate metabolic process"/>
    <property type="evidence" value="ECO:0007669"/>
    <property type="project" value="TreeGrafter"/>
</dbReference>